<keyword evidence="2" id="KW-1185">Reference proteome</keyword>
<reference evidence="1 2" key="1">
    <citation type="submission" date="2016-02" db="EMBL/GenBank/DDBJ databases">
        <title>Genome analysis of coral dinoflagellate symbionts highlights evolutionary adaptations to a symbiotic lifestyle.</title>
        <authorList>
            <person name="Aranda M."/>
            <person name="Li Y."/>
            <person name="Liew Y.J."/>
            <person name="Baumgarten S."/>
            <person name="Simakov O."/>
            <person name="Wilson M."/>
            <person name="Piel J."/>
            <person name="Ashoor H."/>
            <person name="Bougouffa S."/>
            <person name="Bajic V.B."/>
            <person name="Ryu T."/>
            <person name="Ravasi T."/>
            <person name="Bayer T."/>
            <person name="Micklem G."/>
            <person name="Kim H."/>
            <person name="Bhak J."/>
            <person name="Lajeunesse T.C."/>
            <person name="Voolstra C.R."/>
        </authorList>
    </citation>
    <scope>NUCLEOTIDE SEQUENCE [LARGE SCALE GENOMIC DNA]</scope>
    <source>
        <strain evidence="1 2">CCMP2467</strain>
    </source>
</reference>
<name>A0A1Q9C2L7_SYMMI</name>
<sequence>MYTQPPHRSRCTAKEFLAKKNSGAVRQYAQHLVAKLALLKTGACDSSRPFCWALACHTSASVELLATVVLVSEPSGWSTEGIFQGQVKISVKASDASWQGTWRLVYGPPNVSPWLKEFTIYRTDVFSEDAAKKLDFVETVRLTLGGGELILDNEEYLHRHGRSGQHLMFERTDDDFEFDDENVFVRQLPCFQATFPSTGELEQQFTFLEMFSGILGEQRGVGQHLCCAGRCRHGPLVLRCTTCSGVGLAWCKAMQTAFSCRTEGCLCS</sequence>
<dbReference type="OrthoDB" id="10538224at2759"/>
<comment type="caution">
    <text evidence="1">The sequence shown here is derived from an EMBL/GenBank/DDBJ whole genome shotgun (WGS) entry which is preliminary data.</text>
</comment>
<dbReference type="EMBL" id="LSRX01001831">
    <property type="protein sequence ID" value="OLP77165.1"/>
    <property type="molecule type" value="Genomic_DNA"/>
</dbReference>
<proteinExistence type="predicted"/>
<evidence type="ECO:0000313" key="2">
    <source>
        <dbReference type="Proteomes" id="UP000186817"/>
    </source>
</evidence>
<organism evidence="1 2">
    <name type="scientific">Symbiodinium microadriaticum</name>
    <name type="common">Dinoflagellate</name>
    <name type="synonym">Zooxanthella microadriatica</name>
    <dbReference type="NCBI Taxonomy" id="2951"/>
    <lineage>
        <taxon>Eukaryota</taxon>
        <taxon>Sar</taxon>
        <taxon>Alveolata</taxon>
        <taxon>Dinophyceae</taxon>
        <taxon>Suessiales</taxon>
        <taxon>Symbiodiniaceae</taxon>
        <taxon>Symbiodinium</taxon>
    </lineage>
</organism>
<evidence type="ECO:0000313" key="1">
    <source>
        <dbReference type="EMBL" id="OLP77165.1"/>
    </source>
</evidence>
<dbReference type="Proteomes" id="UP000186817">
    <property type="component" value="Unassembled WGS sequence"/>
</dbReference>
<dbReference type="AlphaFoldDB" id="A0A1Q9C2L7"/>
<protein>
    <submittedName>
        <fullName evidence="1">Uncharacterized protein</fullName>
    </submittedName>
</protein>
<gene>
    <name evidence="1" type="ORF">AK812_SmicGene42806</name>
</gene>
<accession>A0A1Q9C2L7</accession>